<accession>A0A1J7C9S5</accession>
<dbReference type="GO" id="GO:0030288">
    <property type="term" value="C:outer membrane-bounded periplasmic space"/>
    <property type="evidence" value="ECO:0007669"/>
    <property type="project" value="TreeGrafter"/>
</dbReference>
<dbReference type="EMBL" id="MLCF01000025">
    <property type="protein sequence ID" value="OIV38268.1"/>
    <property type="molecule type" value="Genomic_DNA"/>
</dbReference>
<keyword evidence="2" id="KW-0813">Transport</keyword>
<comment type="subcellular location">
    <subcellularLocation>
        <location evidence="1">Periplasm</location>
    </subcellularLocation>
</comment>
<evidence type="ECO:0000256" key="3">
    <source>
        <dbReference type="ARBA" id="ARBA00022729"/>
    </source>
</evidence>
<dbReference type="PANTHER" id="PTHR30006:SF3">
    <property type="entry name" value="THIAMINE-BINDING PERIPLASMIC PROTEIN"/>
    <property type="match status" value="1"/>
</dbReference>
<gene>
    <name evidence="6" type="ORF">BIV57_06235</name>
</gene>
<evidence type="ECO:0000313" key="7">
    <source>
        <dbReference type="Proteomes" id="UP000243342"/>
    </source>
</evidence>
<dbReference type="Pfam" id="PF13343">
    <property type="entry name" value="SBP_bac_6"/>
    <property type="match status" value="1"/>
</dbReference>
<dbReference type="SUPFAM" id="SSF53850">
    <property type="entry name" value="Periplasmic binding protein-like II"/>
    <property type="match status" value="1"/>
</dbReference>
<evidence type="ECO:0000256" key="1">
    <source>
        <dbReference type="ARBA" id="ARBA00004418"/>
    </source>
</evidence>
<proteinExistence type="predicted"/>
<feature type="chain" id="PRO_5038390124" evidence="5">
    <location>
        <begin position="27"/>
        <end position="361"/>
    </location>
</feature>
<dbReference type="OrthoDB" id="366726at2"/>
<reference evidence="6 7" key="1">
    <citation type="submission" date="2016-10" db="EMBL/GenBank/DDBJ databases">
        <title>Genome sequence of Streptomyces gilvigriseus MUSC 26.</title>
        <authorList>
            <person name="Lee L.-H."/>
            <person name="Ser H.-L."/>
        </authorList>
    </citation>
    <scope>NUCLEOTIDE SEQUENCE [LARGE SCALE GENOMIC DNA]</scope>
    <source>
        <strain evidence="6 7">MUSC 26</strain>
    </source>
</reference>
<dbReference type="GO" id="GO:0015888">
    <property type="term" value="P:thiamine transport"/>
    <property type="evidence" value="ECO:0007669"/>
    <property type="project" value="TreeGrafter"/>
</dbReference>
<dbReference type="Gene3D" id="3.40.190.10">
    <property type="entry name" value="Periplasmic binding protein-like II"/>
    <property type="match status" value="2"/>
</dbReference>
<evidence type="ECO:0000313" key="6">
    <source>
        <dbReference type="EMBL" id="OIV38268.1"/>
    </source>
</evidence>
<dbReference type="NCBIfam" id="NF011620">
    <property type="entry name" value="PRK15046.1"/>
    <property type="match status" value="1"/>
</dbReference>
<name>A0A1J7C9S5_9ACTN</name>
<dbReference type="PIRSF" id="PIRSF002825">
    <property type="entry name" value="CfbpA"/>
    <property type="match status" value="1"/>
</dbReference>
<dbReference type="Proteomes" id="UP000243342">
    <property type="component" value="Unassembled WGS sequence"/>
</dbReference>
<sequence>MAIDASSPRARRALAAAAACSALALAAAGCGSGASNTSSHAKTVTVYSADGLKGDNNNGWYDKVFADFTKKTGIKVDYVEGGSGEVVQRAVREKTNTQADLLVTLPPFIQQAESKGLLTPYKPAGADAIAGDALKDPKGEWYTIVNNYLCFVYNKQQVKTAPTTWQELLGGRYRNKLQYSTPGVAGDGTGVLIKAMHDMGEAKALAYFTQLQKNNVGPSSSTGKLAAKVDKGEILVANGDLQMSYAQSTGEDKNLGIWFPKGADGRPTTFADPYAAGVVKNAPHSANAKKLLDFMLTKQAQQEATTVGGGFPARADVKPTGKVADDLKRTMAGVEVFSVDWNDVSTNLQSYIAKWQNATGS</sequence>
<dbReference type="STRING" id="1428644.BIV57_06235"/>
<evidence type="ECO:0000256" key="4">
    <source>
        <dbReference type="ARBA" id="ARBA00022764"/>
    </source>
</evidence>
<dbReference type="PANTHER" id="PTHR30006">
    <property type="entry name" value="THIAMINE-BINDING PERIPLASMIC PROTEIN-RELATED"/>
    <property type="match status" value="1"/>
</dbReference>
<dbReference type="RefSeq" id="WP_071655677.1">
    <property type="nucleotide sequence ID" value="NZ_MLCF01000025.1"/>
</dbReference>
<keyword evidence="3 5" id="KW-0732">Signal</keyword>
<keyword evidence="4" id="KW-0574">Periplasm</keyword>
<feature type="signal peptide" evidence="5">
    <location>
        <begin position="1"/>
        <end position="26"/>
    </location>
</feature>
<dbReference type="AlphaFoldDB" id="A0A1J7C9S5"/>
<dbReference type="GO" id="GO:0030975">
    <property type="term" value="F:thiamine binding"/>
    <property type="evidence" value="ECO:0007669"/>
    <property type="project" value="TreeGrafter"/>
</dbReference>
<evidence type="ECO:0000256" key="5">
    <source>
        <dbReference type="SAM" id="SignalP"/>
    </source>
</evidence>
<keyword evidence="7" id="KW-1185">Reference proteome</keyword>
<dbReference type="InterPro" id="IPR026045">
    <property type="entry name" value="Ferric-bd"/>
</dbReference>
<dbReference type="GO" id="GO:0030976">
    <property type="term" value="F:thiamine pyrophosphate binding"/>
    <property type="evidence" value="ECO:0007669"/>
    <property type="project" value="TreeGrafter"/>
</dbReference>
<organism evidence="6 7">
    <name type="scientific">Mangrovactinospora gilvigrisea</name>
    <dbReference type="NCBI Taxonomy" id="1428644"/>
    <lineage>
        <taxon>Bacteria</taxon>
        <taxon>Bacillati</taxon>
        <taxon>Actinomycetota</taxon>
        <taxon>Actinomycetes</taxon>
        <taxon>Kitasatosporales</taxon>
        <taxon>Streptomycetaceae</taxon>
        <taxon>Mangrovactinospora</taxon>
    </lineage>
</organism>
<comment type="caution">
    <text evidence="6">The sequence shown here is derived from an EMBL/GenBank/DDBJ whole genome shotgun (WGS) entry which is preliminary data.</text>
</comment>
<evidence type="ECO:0000256" key="2">
    <source>
        <dbReference type="ARBA" id="ARBA00022448"/>
    </source>
</evidence>
<protein>
    <submittedName>
        <fullName evidence="6">2-aminoethylphosphonate ABC transporter substrate-binding protein</fullName>
    </submittedName>
</protein>